<dbReference type="InterPro" id="IPR037847">
    <property type="entry name" value="GRAMDC4"/>
</dbReference>
<reference evidence="4 5" key="1">
    <citation type="journal article" date="2011" name="Science">
        <title>The ecoresponsive genome of Daphnia pulex.</title>
        <authorList>
            <person name="Colbourne J.K."/>
            <person name="Pfrender M.E."/>
            <person name="Gilbert D."/>
            <person name="Thomas W.K."/>
            <person name="Tucker A."/>
            <person name="Oakley T.H."/>
            <person name="Tokishita S."/>
            <person name="Aerts A."/>
            <person name="Arnold G.J."/>
            <person name="Basu M.K."/>
            <person name="Bauer D.J."/>
            <person name="Caceres C.E."/>
            <person name="Carmel L."/>
            <person name="Casola C."/>
            <person name="Choi J.H."/>
            <person name="Detter J.C."/>
            <person name="Dong Q."/>
            <person name="Dusheyko S."/>
            <person name="Eads B.D."/>
            <person name="Frohlich T."/>
            <person name="Geiler-Samerotte K.A."/>
            <person name="Gerlach D."/>
            <person name="Hatcher P."/>
            <person name="Jogdeo S."/>
            <person name="Krijgsveld J."/>
            <person name="Kriventseva E.V."/>
            <person name="Kultz D."/>
            <person name="Laforsch C."/>
            <person name="Lindquist E."/>
            <person name="Lopez J."/>
            <person name="Manak J.R."/>
            <person name="Muller J."/>
            <person name="Pangilinan J."/>
            <person name="Patwardhan R.P."/>
            <person name="Pitluck S."/>
            <person name="Pritham E.J."/>
            <person name="Rechtsteiner A."/>
            <person name="Rho M."/>
            <person name="Rogozin I.B."/>
            <person name="Sakarya O."/>
            <person name="Salamov A."/>
            <person name="Schaack S."/>
            <person name="Shapiro H."/>
            <person name="Shiga Y."/>
            <person name="Skalitzky C."/>
            <person name="Smith Z."/>
            <person name="Souvorov A."/>
            <person name="Sung W."/>
            <person name="Tang Z."/>
            <person name="Tsuchiya D."/>
            <person name="Tu H."/>
            <person name="Vos H."/>
            <person name="Wang M."/>
            <person name="Wolf Y.I."/>
            <person name="Yamagata H."/>
            <person name="Yamada T."/>
            <person name="Ye Y."/>
            <person name="Shaw J.R."/>
            <person name="Andrews J."/>
            <person name="Crease T.J."/>
            <person name="Tang H."/>
            <person name="Lucas S.M."/>
            <person name="Robertson H.M."/>
            <person name="Bork P."/>
            <person name="Koonin E.V."/>
            <person name="Zdobnov E.M."/>
            <person name="Grigoriev I.V."/>
            <person name="Lynch M."/>
            <person name="Boore J.L."/>
        </authorList>
    </citation>
    <scope>NUCLEOTIDE SEQUENCE [LARGE SCALE GENOMIC DNA]</scope>
</reference>
<dbReference type="InterPro" id="IPR037845">
    <property type="entry name" value="GRAMDC4_PH-GRAM"/>
</dbReference>
<dbReference type="KEGG" id="dpx:DAPPUDRAFT_101809"/>
<proteinExistence type="predicted"/>
<dbReference type="Gene3D" id="2.30.29.30">
    <property type="entry name" value="Pleckstrin-homology domain (PH domain)/Phosphotyrosine-binding domain (PTB)"/>
    <property type="match status" value="1"/>
</dbReference>
<keyword evidence="2" id="KW-1133">Transmembrane helix</keyword>
<dbReference type="CDD" id="cd13221">
    <property type="entry name" value="PH-GRAM_GRAMDC4"/>
    <property type="match status" value="1"/>
</dbReference>
<dbReference type="InterPro" id="IPR004182">
    <property type="entry name" value="GRAM"/>
</dbReference>
<accession>E9GEM2</accession>
<feature type="compositionally biased region" description="Low complexity" evidence="1">
    <location>
        <begin position="23"/>
        <end position="34"/>
    </location>
</feature>
<feature type="domain" description="GRAM" evidence="3">
    <location>
        <begin position="386"/>
        <end position="462"/>
    </location>
</feature>
<keyword evidence="2" id="KW-0812">Transmembrane</keyword>
<dbReference type="SMART" id="SM00568">
    <property type="entry name" value="GRAM"/>
    <property type="match status" value="1"/>
</dbReference>
<dbReference type="InterPro" id="IPR011993">
    <property type="entry name" value="PH-like_dom_sf"/>
</dbReference>
<dbReference type="AlphaFoldDB" id="E9GEM2"/>
<keyword evidence="5" id="KW-1185">Reference proteome</keyword>
<evidence type="ECO:0000313" key="5">
    <source>
        <dbReference type="Proteomes" id="UP000000305"/>
    </source>
</evidence>
<feature type="compositionally biased region" description="Polar residues" evidence="1">
    <location>
        <begin position="94"/>
        <end position="112"/>
    </location>
</feature>
<dbReference type="Pfam" id="PF02893">
    <property type="entry name" value="GRAM"/>
    <property type="match status" value="1"/>
</dbReference>
<gene>
    <name evidence="4" type="ORF">DAPPUDRAFT_101809</name>
</gene>
<dbReference type="OrthoDB" id="1708389at2759"/>
<dbReference type="eggNOG" id="ENOG502QPMR">
    <property type="taxonomic scope" value="Eukaryota"/>
</dbReference>
<feature type="transmembrane region" description="Helical" evidence="2">
    <location>
        <begin position="322"/>
        <end position="338"/>
    </location>
</feature>
<sequence length="569" mass="63629">METDAAGTASSQSDTSEANSIEQTNFQQQQQLKQANASPGSQHKTVHRLVNESSVDLTGSDRDTDKEGSLTDLNDVVRPRRSVAQSIRRRAMQSAKSGAELQQEQPSNSCPGQTPRRNRFAHRDKRRSERSISLDRSVRSASIPPSLDKDETGSTLTRNDEMSQANKEAAAGSGDTSSRLPHHRIAAWARELMDDLQSIEDETDQGQGSPKENNADDLGDSLAVRRGWLRHFGWTICGDHQDADESSNDGNKSSTSVIESVSVILQVARKVQNQLGNVCDAAEKIKNLLMWCHEASRRLYLILWLALLVTLLVPAAQLSTFVGFYLFLKVMIVDYVFFKFPRLRAKYDTSSLIWQTLPTDADLDARRKVEQGLRNAAASAANAETRTFWESFNLPPNEHPLSGWQNGLRATLVNRDKSLTSSFKSGRLFLTTSYLCFERSKTQPGKNVVIPLDRIIRLEKGNQYSWIPGGGMIIEVFVQGLDRERGWMDGFDRYISFVCLALFLYVYACGWRIHATLFTPPSVHCCPTFKKAYTFGAIMNRDDVFNSIRDAAEGLGCIWRQDNNKSGSS</sequence>
<feature type="transmembrane region" description="Helical" evidence="2">
    <location>
        <begin position="299"/>
        <end position="316"/>
    </location>
</feature>
<feature type="compositionally biased region" description="Basic residues" evidence="1">
    <location>
        <begin position="116"/>
        <end position="125"/>
    </location>
</feature>
<protein>
    <recommendedName>
        <fullName evidence="3">GRAM domain-containing protein</fullName>
    </recommendedName>
</protein>
<feature type="transmembrane region" description="Helical" evidence="2">
    <location>
        <begin position="494"/>
        <end position="513"/>
    </location>
</feature>
<evidence type="ECO:0000256" key="1">
    <source>
        <dbReference type="SAM" id="MobiDB-lite"/>
    </source>
</evidence>
<name>E9GEM2_DAPPU</name>
<feature type="compositionally biased region" description="Basic and acidic residues" evidence="1">
    <location>
        <begin position="126"/>
        <end position="138"/>
    </location>
</feature>
<dbReference type="PANTHER" id="PTHR37402">
    <property type="entry name" value="GRAM DOMAIN-CONTAINING PROTEIN 4"/>
    <property type="match status" value="1"/>
</dbReference>
<dbReference type="EMBL" id="GL732541">
    <property type="protein sequence ID" value="EFX82058.1"/>
    <property type="molecule type" value="Genomic_DNA"/>
</dbReference>
<evidence type="ECO:0000313" key="4">
    <source>
        <dbReference type="EMBL" id="EFX82058.1"/>
    </source>
</evidence>
<dbReference type="GO" id="GO:0034164">
    <property type="term" value="P:negative regulation of toll-like receptor 9 signaling pathway"/>
    <property type="evidence" value="ECO:0000318"/>
    <property type="project" value="GO_Central"/>
</dbReference>
<dbReference type="Proteomes" id="UP000000305">
    <property type="component" value="Unassembled WGS sequence"/>
</dbReference>
<dbReference type="STRING" id="6669.E9GEM2"/>
<feature type="compositionally biased region" description="Polar residues" evidence="1">
    <location>
        <begin position="153"/>
        <end position="166"/>
    </location>
</feature>
<dbReference type="PANTHER" id="PTHR37402:SF1">
    <property type="entry name" value="GRAM DOMAIN-CONTAINING PROTEIN 4"/>
    <property type="match status" value="1"/>
</dbReference>
<dbReference type="InParanoid" id="E9GEM2"/>
<evidence type="ECO:0000259" key="3">
    <source>
        <dbReference type="SMART" id="SM00568"/>
    </source>
</evidence>
<evidence type="ECO:0000256" key="2">
    <source>
        <dbReference type="SAM" id="Phobius"/>
    </source>
</evidence>
<dbReference type="HOGENOM" id="CLU_479190_0_0_1"/>
<dbReference type="GO" id="GO:0006915">
    <property type="term" value="P:apoptotic process"/>
    <property type="evidence" value="ECO:0007669"/>
    <property type="project" value="InterPro"/>
</dbReference>
<feature type="compositionally biased region" description="Basic and acidic residues" evidence="1">
    <location>
        <begin position="59"/>
        <end position="69"/>
    </location>
</feature>
<feature type="region of interest" description="Disordered" evidence="1">
    <location>
        <begin position="1"/>
        <end position="181"/>
    </location>
</feature>
<organism evidence="4 5">
    <name type="scientific">Daphnia pulex</name>
    <name type="common">Water flea</name>
    <dbReference type="NCBI Taxonomy" id="6669"/>
    <lineage>
        <taxon>Eukaryota</taxon>
        <taxon>Metazoa</taxon>
        <taxon>Ecdysozoa</taxon>
        <taxon>Arthropoda</taxon>
        <taxon>Crustacea</taxon>
        <taxon>Branchiopoda</taxon>
        <taxon>Diplostraca</taxon>
        <taxon>Cladocera</taxon>
        <taxon>Anomopoda</taxon>
        <taxon>Daphniidae</taxon>
        <taxon>Daphnia</taxon>
    </lineage>
</organism>
<keyword evidence="2" id="KW-0472">Membrane</keyword>
<feature type="compositionally biased region" description="Polar residues" evidence="1">
    <location>
        <begin position="8"/>
        <end position="22"/>
    </location>
</feature>